<dbReference type="PROSITE" id="PS01090">
    <property type="entry name" value="TATD_2"/>
    <property type="match status" value="1"/>
</dbReference>
<comment type="similarity">
    <text evidence="1">Belongs to the metallo-dependent hydrolases superfamily. TatD-type hydrolase family.</text>
</comment>
<dbReference type="PROSITE" id="PS01137">
    <property type="entry name" value="TATD_1"/>
    <property type="match status" value="1"/>
</dbReference>
<evidence type="ECO:0000256" key="2">
    <source>
        <dbReference type="ARBA" id="ARBA00022801"/>
    </source>
</evidence>
<reference evidence="4 5" key="1">
    <citation type="submission" date="2017-12" db="EMBL/GenBank/DDBJ databases">
        <title>Integrating genomic resources of turbot (Scophthalmus maximus) in depth evaluation of genetic and physical mapping variation across individuals.</title>
        <authorList>
            <person name="Martinez P."/>
        </authorList>
    </citation>
    <scope>NUCLEOTIDE SEQUENCE [LARGE SCALE GENOMIC DNA]</scope>
</reference>
<dbReference type="SUPFAM" id="SSF51556">
    <property type="entry name" value="Metallo-dependent hydrolases"/>
    <property type="match status" value="1"/>
</dbReference>
<dbReference type="PANTHER" id="PTHR46363:SF1">
    <property type="entry name" value="DEOXYRIBONUCLEASE TATDN2-RELATED"/>
    <property type="match status" value="1"/>
</dbReference>
<feature type="compositionally biased region" description="Basic and acidic residues" evidence="3">
    <location>
        <begin position="106"/>
        <end position="118"/>
    </location>
</feature>
<evidence type="ECO:0000256" key="1">
    <source>
        <dbReference type="ARBA" id="ARBA00009275"/>
    </source>
</evidence>
<organism evidence="4 5">
    <name type="scientific">Scophthalmus maximus</name>
    <name type="common">Turbot</name>
    <name type="synonym">Psetta maxima</name>
    <dbReference type="NCBI Taxonomy" id="52904"/>
    <lineage>
        <taxon>Eukaryota</taxon>
        <taxon>Metazoa</taxon>
        <taxon>Chordata</taxon>
        <taxon>Craniata</taxon>
        <taxon>Vertebrata</taxon>
        <taxon>Euteleostomi</taxon>
        <taxon>Actinopterygii</taxon>
        <taxon>Neopterygii</taxon>
        <taxon>Teleostei</taxon>
        <taxon>Neoteleostei</taxon>
        <taxon>Acanthomorphata</taxon>
        <taxon>Carangaria</taxon>
        <taxon>Pleuronectiformes</taxon>
        <taxon>Pleuronectoidei</taxon>
        <taxon>Scophthalmidae</taxon>
        <taxon>Scophthalmus</taxon>
    </lineage>
</organism>
<evidence type="ECO:0000313" key="5">
    <source>
        <dbReference type="Proteomes" id="UP000246464"/>
    </source>
</evidence>
<name>A0A2U9BFX6_SCOMX</name>
<evidence type="ECO:0000256" key="3">
    <source>
        <dbReference type="SAM" id="MobiDB-lite"/>
    </source>
</evidence>
<evidence type="ECO:0000313" key="4">
    <source>
        <dbReference type="EMBL" id="AWP02925.1"/>
    </source>
</evidence>
<dbReference type="Proteomes" id="UP000246464">
    <property type="component" value="Chromosome 6"/>
</dbReference>
<feature type="region of interest" description="Disordered" evidence="3">
    <location>
        <begin position="30"/>
        <end position="137"/>
    </location>
</feature>
<dbReference type="InterPro" id="IPR018228">
    <property type="entry name" value="DNase_TatD-rel_CS"/>
</dbReference>
<protein>
    <submittedName>
        <fullName evidence="4">Putative deoxyribonuclease TATDN2 isoform 3</fullName>
    </submittedName>
</protein>
<dbReference type="Pfam" id="PF01026">
    <property type="entry name" value="TatD_DNase"/>
    <property type="match status" value="1"/>
</dbReference>
<sequence>MHRRAKTQLENTGINMDSCRKKLKFKWRRTAVTSPTHLQTRDAGSYTPSPLNMSPDKDSKTLPLCDSPGPEGLGELSLDTPKRKAEVLGKSIPSARKIKLRKRSRKNNETFTAKEKPMDNSSTQLESTESQQVSPLPSHSFIFKKKARTPEEGSKAIYRMAVIAALDSTNPRRSTSDIPATDAGSLSLLLVPSPVKTEVRSPVSADRTVINMNSSLQEDRWSPPWVCEDTEAQGDSVDPKTDERTVVIEEEDSPKSYGAQDSSFVKRTCQDTENETESEDCDLSLPALEYIPESLPCFMTPQNGSAHDLHHQSPSENSSHSFLSSMETIAAEDMETPFPRPQRTVFVSFKQPQSPNTGPSKATRDEMKNFCSSDVKVCLSDPFALPRSLNRGVSNPFWSSTTTRRRSDVGSNVHYPPYSFTHGGTPKRRFSQGAEPTCTGYPYLDSQLGFIDTHCHVDMLYAKLGFRGTFSSFRRLYQSSFPSEFRGCIADFCNPGIMVKEALWEGLLSEDMVWGAFGCHPHFAKDYSSVHERNILMAMRHPKAVAFGEMGLDYSHKNSTKASTQKEVFERQLRLAVAMQKPLVIHCRDADDDLLATMKKCVPRDHKIHRHCFTNSYPVIEPFLAEFPNLYVGFTALITYSRATEARDAVRQIPLNRIVLETDAPYFLPRQVNKDVCRFSHPGMGIHTLQELSLLKGEDMATVLATVRNNTTQLYGI</sequence>
<gene>
    <name evidence="4" type="ORF">SMAX5B_014051</name>
</gene>
<keyword evidence="2" id="KW-0378">Hydrolase</keyword>
<dbReference type="InterPro" id="IPR032466">
    <property type="entry name" value="Metal_Hydrolase"/>
</dbReference>
<dbReference type="AlphaFoldDB" id="A0A2U9BFX6"/>
<dbReference type="PROSITE" id="PS01091">
    <property type="entry name" value="TATD_3"/>
    <property type="match status" value="1"/>
</dbReference>
<dbReference type="Gene3D" id="3.20.20.140">
    <property type="entry name" value="Metal-dependent hydrolases"/>
    <property type="match status" value="1"/>
</dbReference>
<keyword evidence="5" id="KW-1185">Reference proteome</keyword>
<dbReference type="PANTHER" id="PTHR46363">
    <property type="entry name" value="DEOXYRIBONUCLEASE TATDN2-RELATED"/>
    <property type="match status" value="1"/>
</dbReference>
<dbReference type="GO" id="GO:0016788">
    <property type="term" value="F:hydrolase activity, acting on ester bonds"/>
    <property type="evidence" value="ECO:0007669"/>
    <property type="project" value="InterPro"/>
</dbReference>
<feature type="compositionally biased region" description="Low complexity" evidence="3">
    <location>
        <begin position="121"/>
        <end position="134"/>
    </location>
</feature>
<dbReference type="InterPro" id="IPR001130">
    <property type="entry name" value="TatD-like"/>
</dbReference>
<dbReference type="EMBL" id="CP026248">
    <property type="protein sequence ID" value="AWP02925.1"/>
    <property type="molecule type" value="Genomic_DNA"/>
</dbReference>
<dbReference type="CDD" id="cd01310">
    <property type="entry name" value="TatD_DNAse"/>
    <property type="match status" value="1"/>
</dbReference>
<dbReference type="FunFam" id="3.20.20.140:FF:000027">
    <property type="entry name" value="putative deoxyribonuclease TATDN2"/>
    <property type="match status" value="1"/>
</dbReference>
<proteinExistence type="inferred from homology"/>
<feature type="compositionally biased region" description="Basic residues" evidence="3">
    <location>
        <begin position="96"/>
        <end position="105"/>
    </location>
</feature>
<accession>A0A2U9BFX6</accession>